<feature type="transmembrane region" description="Helical" evidence="1">
    <location>
        <begin position="52"/>
        <end position="71"/>
    </location>
</feature>
<keyword evidence="1" id="KW-0472">Membrane</keyword>
<dbReference type="AlphaFoldDB" id="A0A5C3LXH5"/>
<evidence type="ECO:0000313" key="2">
    <source>
        <dbReference type="EMBL" id="TFK37542.1"/>
    </source>
</evidence>
<gene>
    <name evidence="2" type="ORF">BDQ12DRAFT_723995</name>
</gene>
<accession>A0A5C3LXH5</accession>
<organism evidence="2 3">
    <name type="scientific">Crucibulum laeve</name>
    <dbReference type="NCBI Taxonomy" id="68775"/>
    <lineage>
        <taxon>Eukaryota</taxon>
        <taxon>Fungi</taxon>
        <taxon>Dikarya</taxon>
        <taxon>Basidiomycota</taxon>
        <taxon>Agaricomycotina</taxon>
        <taxon>Agaricomycetes</taxon>
        <taxon>Agaricomycetidae</taxon>
        <taxon>Agaricales</taxon>
        <taxon>Agaricineae</taxon>
        <taxon>Nidulariaceae</taxon>
        <taxon>Crucibulum</taxon>
    </lineage>
</organism>
<dbReference type="STRING" id="68775.A0A5C3LXH5"/>
<keyword evidence="1" id="KW-0812">Transmembrane</keyword>
<proteinExistence type="predicted"/>
<sequence>MILAIGLTVNRFSRIAGMCMGALITGTIFFTPAAIQCTHPPHPEGSPSASKAMMALIYLHVIVFSFTMGPLA</sequence>
<keyword evidence="1" id="KW-1133">Transmembrane helix</keyword>
<dbReference type="Proteomes" id="UP000308652">
    <property type="component" value="Unassembled WGS sequence"/>
</dbReference>
<dbReference type="EMBL" id="ML213607">
    <property type="protein sequence ID" value="TFK37542.1"/>
    <property type="molecule type" value="Genomic_DNA"/>
</dbReference>
<name>A0A5C3LXH5_9AGAR</name>
<feature type="transmembrane region" description="Helical" evidence="1">
    <location>
        <begin position="12"/>
        <end position="32"/>
    </location>
</feature>
<evidence type="ECO:0000256" key="1">
    <source>
        <dbReference type="SAM" id="Phobius"/>
    </source>
</evidence>
<keyword evidence="3" id="KW-1185">Reference proteome</keyword>
<protein>
    <submittedName>
        <fullName evidence="2">Uncharacterized protein</fullName>
    </submittedName>
</protein>
<evidence type="ECO:0000313" key="3">
    <source>
        <dbReference type="Proteomes" id="UP000308652"/>
    </source>
</evidence>
<dbReference type="OrthoDB" id="6612291at2759"/>
<reference evidence="2 3" key="1">
    <citation type="journal article" date="2019" name="Nat. Ecol. Evol.">
        <title>Megaphylogeny resolves global patterns of mushroom evolution.</title>
        <authorList>
            <person name="Varga T."/>
            <person name="Krizsan K."/>
            <person name="Foldi C."/>
            <person name="Dima B."/>
            <person name="Sanchez-Garcia M."/>
            <person name="Sanchez-Ramirez S."/>
            <person name="Szollosi G.J."/>
            <person name="Szarkandi J.G."/>
            <person name="Papp V."/>
            <person name="Albert L."/>
            <person name="Andreopoulos W."/>
            <person name="Angelini C."/>
            <person name="Antonin V."/>
            <person name="Barry K.W."/>
            <person name="Bougher N.L."/>
            <person name="Buchanan P."/>
            <person name="Buyck B."/>
            <person name="Bense V."/>
            <person name="Catcheside P."/>
            <person name="Chovatia M."/>
            <person name="Cooper J."/>
            <person name="Damon W."/>
            <person name="Desjardin D."/>
            <person name="Finy P."/>
            <person name="Geml J."/>
            <person name="Haridas S."/>
            <person name="Hughes K."/>
            <person name="Justo A."/>
            <person name="Karasinski D."/>
            <person name="Kautmanova I."/>
            <person name="Kiss B."/>
            <person name="Kocsube S."/>
            <person name="Kotiranta H."/>
            <person name="LaButti K.M."/>
            <person name="Lechner B.E."/>
            <person name="Liimatainen K."/>
            <person name="Lipzen A."/>
            <person name="Lukacs Z."/>
            <person name="Mihaltcheva S."/>
            <person name="Morgado L.N."/>
            <person name="Niskanen T."/>
            <person name="Noordeloos M.E."/>
            <person name="Ohm R.A."/>
            <person name="Ortiz-Santana B."/>
            <person name="Ovrebo C."/>
            <person name="Racz N."/>
            <person name="Riley R."/>
            <person name="Savchenko A."/>
            <person name="Shiryaev A."/>
            <person name="Soop K."/>
            <person name="Spirin V."/>
            <person name="Szebenyi C."/>
            <person name="Tomsovsky M."/>
            <person name="Tulloss R.E."/>
            <person name="Uehling J."/>
            <person name="Grigoriev I.V."/>
            <person name="Vagvolgyi C."/>
            <person name="Papp T."/>
            <person name="Martin F.M."/>
            <person name="Miettinen O."/>
            <person name="Hibbett D.S."/>
            <person name="Nagy L.G."/>
        </authorList>
    </citation>
    <scope>NUCLEOTIDE SEQUENCE [LARGE SCALE GENOMIC DNA]</scope>
    <source>
        <strain evidence="2 3">CBS 166.37</strain>
    </source>
</reference>